<reference evidence="2 3" key="1">
    <citation type="submission" date="2024-02" db="EMBL/GenBank/DDBJ databases">
        <authorList>
            <person name="Chen Y."/>
            <person name="Shah S."/>
            <person name="Dougan E. K."/>
            <person name="Thang M."/>
            <person name="Chan C."/>
        </authorList>
    </citation>
    <scope>NUCLEOTIDE SEQUENCE [LARGE SCALE GENOMIC DNA]</scope>
</reference>
<evidence type="ECO:0000313" key="2">
    <source>
        <dbReference type="EMBL" id="CAK9092159.1"/>
    </source>
</evidence>
<feature type="region of interest" description="Disordered" evidence="1">
    <location>
        <begin position="481"/>
        <end position="518"/>
    </location>
</feature>
<keyword evidence="3" id="KW-1185">Reference proteome</keyword>
<feature type="region of interest" description="Disordered" evidence="1">
    <location>
        <begin position="643"/>
        <end position="699"/>
    </location>
</feature>
<evidence type="ECO:0000313" key="3">
    <source>
        <dbReference type="Proteomes" id="UP001642484"/>
    </source>
</evidence>
<proteinExistence type="predicted"/>
<organism evidence="2 3">
    <name type="scientific">Durusdinium trenchii</name>
    <dbReference type="NCBI Taxonomy" id="1381693"/>
    <lineage>
        <taxon>Eukaryota</taxon>
        <taxon>Sar</taxon>
        <taxon>Alveolata</taxon>
        <taxon>Dinophyceae</taxon>
        <taxon>Suessiales</taxon>
        <taxon>Symbiodiniaceae</taxon>
        <taxon>Durusdinium</taxon>
    </lineage>
</organism>
<evidence type="ECO:0000256" key="1">
    <source>
        <dbReference type="SAM" id="MobiDB-lite"/>
    </source>
</evidence>
<accession>A0ABP0QV37</accession>
<name>A0ABP0QV37_9DINO</name>
<comment type="caution">
    <text evidence="2">The sequence shown here is derived from an EMBL/GenBank/DDBJ whole genome shotgun (WGS) entry which is preliminary data.</text>
</comment>
<protein>
    <submittedName>
        <fullName evidence="2">Uncharacterized protein</fullName>
    </submittedName>
</protein>
<sequence>MDVKDLVDYAYCAQTSEYKVLGVREFHLGGALRDGNQDLLGQTLPSQWGDVGLFDLCLRFGHFDTAWAMAERGVEGCRLEAHHLKRTFHNRGFDEWSCWMCHDSWKTCEQCCFGFPVEQGVWMKDWDASLPNAANAARQTAEQPLVRNVLEALRSDSVPQSLAISEEAMANLLDIAILIGDREAAVRCAEQSRLRPLRRWSWKGIFHLYRWAFGGVTAARDNIWLYSYVYRLELGDRGMLLAALSAGVELQGLLGPVHQVPFRVAVALTGTPWTDFADLLPPPDTPWVPPEKNGLGEFFLKYIGSGKVYLRKDLLEIAQRVQVPLAALNVSCSDLDYLNLFCPSLSLLDCAILLGQSDCAALLARAGAEVSGYGSDLLLKDGALDAEPARRPAAMAAAHSALSKVWKSEIAAKGIAIYQLTKKLLKGRPFPACLVDEVVAFSMNAPKIIERLDLREEASAWCKSILLPTSKVVREAPLQALPQGHSVGEEVDAEDLQEPRTTSPSQQDQQDALEAEEAVDDKATDDLMQAMRASRNDVPPLNMHGVRLYRLKGFSNAKHITDLLFDPHGPLKALHHRIQEAGCSVDPEGNPVKILFVPCAEEQLLELHQLAADGFELRRDAHILALEQDAELIDGALRNFPRKDRPKLKKVGPQQEDVGAQQASEVDLRDDDDAEGPMIVTETGFGLRTDSDVGYPSYQ</sequence>
<dbReference type="Proteomes" id="UP001642484">
    <property type="component" value="Unassembled WGS sequence"/>
</dbReference>
<gene>
    <name evidence="2" type="ORF">CCMP2556_LOCUS44138</name>
</gene>
<dbReference type="EMBL" id="CAXAMN010025040">
    <property type="protein sequence ID" value="CAK9092159.1"/>
    <property type="molecule type" value="Genomic_DNA"/>
</dbReference>